<dbReference type="EMBL" id="GGEC01069034">
    <property type="protein sequence ID" value="MBX49518.1"/>
    <property type="molecule type" value="Transcribed_RNA"/>
</dbReference>
<dbReference type="AlphaFoldDB" id="A0A2P2P445"/>
<proteinExistence type="predicted"/>
<evidence type="ECO:0000313" key="1">
    <source>
        <dbReference type="EMBL" id="MBX49518.1"/>
    </source>
</evidence>
<reference evidence="1" key="1">
    <citation type="submission" date="2018-02" db="EMBL/GenBank/DDBJ databases">
        <title>Rhizophora mucronata_Transcriptome.</title>
        <authorList>
            <person name="Meera S.P."/>
            <person name="Sreeshan A."/>
            <person name="Augustine A."/>
        </authorList>
    </citation>
    <scope>NUCLEOTIDE SEQUENCE</scope>
    <source>
        <tissue evidence="1">Leaf</tissue>
    </source>
</reference>
<name>A0A2P2P445_RHIMU</name>
<sequence>MHHEKQRKRVVEFAPSGITGNHGIPGNDCSLGHLIKQVASHVQLAASRAPSDGDVCGDDTRFIDFRHFFLS</sequence>
<organism evidence="1">
    <name type="scientific">Rhizophora mucronata</name>
    <name type="common">Asiatic mangrove</name>
    <dbReference type="NCBI Taxonomy" id="61149"/>
    <lineage>
        <taxon>Eukaryota</taxon>
        <taxon>Viridiplantae</taxon>
        <taxon>Streptophyta</taxon>
        <taxon>Embryophyta</taxon>
        <taxon>Tracheophyta</taxon>
        <taxon>Spermatophyta</taxon>
        <taxon>Magnoliopsida</taxon>
        <taxon>eudicotyledons</taxon>
        <taxon>Gunneridae</taxon>
        <taxon>Pentapetalae</taxon>
        <taxon>rosids</taxon>
        <taxon>fabids</taxon>
        <taxon>Malpighiales</taxon>
        <taxon>Rhizophoraceae</taxon>
        <taxon>Rhizophora</taxon>
    </lineage>
</organism>
<protein>
    <submittedName>
        <fullName evidence="1">Uncharacterized protein</fullName>
    </submittedName>
</protein>
<accession>A0A2P2P445</accession>